<feature type="transmembrane region" description="Helical" evidence="1">
    <location>
        <begin position="170"/>
        <end position="190"/>
    </location>
</feature>
<evidence type="ECO:0000256" key="1">
    <source>
        <dbReference type="SAM" id="Phobius"/>
    </source>
</evidence>
<sequence length="197" mass="23065">MKKKPELFFINKIKKELSKTEETLNEAEEDFLLLPGKKLYNLPNRLEKWSRTIDLKEWHNKMTELLKKALRDDLSESKNKRIVKINDNLDMPLDWFENYTAVYKKDMEGGLISGLLQNAFINNPLANGKEKTKYRTFPDFIKKWWFIYLLIIAKSLKGISTFTGSDIFDIIFLLLILTGALYVGFIISGGEKIIRKH</sequence>
<organism evidence="2 3">
    <name type="scientific">Candidatus Beckwithbacteria bacterium CG10_big_fil_rev_8_21_14_0_10_34_10</name>
    <dbReference type="NCBI Taxonomy" id="1974495"/>
    <lineage>
        <taxon>Bacteria</taxon>
        <taxon>Candidatus Beckwithiibacteriota</taxon>
    </lineage>
</organism>
<keyword evidence="1" id="KW-1133">Transmembrane helix</keyword>
<evidence type="ECO:0000313" key="3">
    <source>
        <dbReference type="Proteomes" id="UP000230093"/>
    </source>
</evidence>
<reference evidence="3" key="1">
    <citation type="submission" date="2017-09" db="EMBL/GenBank/DDBJ databases">
        <title>Depth-based differentiation of microbial function through sediment-hosted aquifers and enrichment of novel symbionts in the deep terrestrial subsurface.</title>
        <authorList>
            <person name="Probst A.J."/>
            <person name="Ladd B."/>
            <person name="Jarett J.K."/>
            <person name="Geller-Mcgrath D.E."/>
            <person name="Sieber C.M.K."/>
            <person name="Emerson J.B."/>
            <person name="Anantharaman K."/>
            <person name="Thomas B.C."/>
            <person name="Malmstrom R."/>
            <person name="Stieglmeier M."/>
            <person name="Klingl A."/>
            <person name="Woyke T."/>
            <person name="Ryan C.M."/>
            <person name="Banfield J.F."/>
        </authorList>
    </citation>
    <scope>NUCLEOTIDE SEQUENCE [LARGE SCALE GENOMIC DNA]</scope>
</reference>
<dbReference type="EMBL" id="PEZT01000013">
    <property type="protein sequence ID" value="PIS09259.1"/>
    <property type="molecule type" value="Genomic_DNA"/>
</dbReference>
<keyword evidence="1" id="KW-0812">Transmembrane</keyword>
<comment type="caution">
    <text evidence="2">The sequence shown here is derived from an EMBL/GenBank/DDBJ whole genome shotgun (WGS) entry which is preliminary data.</text>
</comment>
<feature type="transmembrane region" description="Helical" evidence="1">
    <location>
        <begin position="145"/>
        <end position="164"/>
    </location>
</feature>
<keyword evidence="1" id="KW-0472">Membrane</keyword>
<dbReference type="Proteomes" id="UP000230093">
    <property type="component" value="Unassembled WGS sequence"/>
</dbReference>
<protein>
    <submittedName>
        <fullName evidence="2">Uncharacterized protein</fullName>
    </submittedName>
</protein>
<proteinExistence type="predicted"/>
<dbReference type="AlphaFoldDB" id="A0A2H0WBH6"/>
<evidence type="ECO:0000313" key="2">
    <source>
        <dbReference type="EMBL" id="PIS09259.1"/>
    </source>
</evidence>
<accession>A0A2H0WBH6</accession>
<gene>
    <name evidence="2" type="ORF">COT75_02375</name>
</gene>
<name>A0A2H0WBH6_9BACT</name>